<dbReference type="AlphaFoldDB" id="A0A090L1Z1"/>
<dbReference type="WBParaSite" id="SRAE_1000208400.1">
    <property type="protein sequence ID" value="SRAE_1000208400.1"/>
    <property type="gene ID" value="WBGene00258696"/>
</dbReference>
<dbReference type="InterPro" id="IPR038355">
    <property type="entry name" value="TNFAIP8_sf"/>
</dbReference>
<gene>
    <name evidence="1 3 4" type="ORF">SRAE_1000208400</name>
</gene>
<dbReference type="WormBase" id="SRAE_1000208400">
    <property type="protein sequence ID" value="SRP02027"/>
    <property type="gene ID" value="WBGene00258696"/>
</dbReference>
<sequence length="216" mass="24932">MPHEIFLTPSHITKKQKETSVSKTESISEKDPKTFSAASLSIRAQKKIVGKLSNRKMIKILTGSDVNKLFDELYKALKLHYNQVCAEKVIKYIIKISLKLYVIEQDGSINPENAKVLQSLERTFKSFVLTFISFNQVEFSYDRNFLTKQLDQLQDSATILVDTYLSDKSSRRCDFIFEQINNPLFLDDLFKGKGEIHEALLGINKYFEILIDNKHL</sequence>
<dbReference type="GeneID" id="36376191"/>
<dbReference type="GO" id="GO:0042981">
    <property type="term" value="P:regulation of apoptotic process"/>
    <property type="evidence" value="ECO:0007669"/>
    <property type="project" value="InterPro"/>
</dbReference>
<dbReference type="OrthoDB" id="10055976at2759"/>
<dbReference type="Gene3D" id="1.20.1440.160">
    <property type="entry name" value="Tumor necrosis factor alpha-induced protein 8-like"/>
    <property type="match status" value="1"/>
</dbReference>
<dbReference type="GO" id="GO:0005737">
    <property type="term" value="C:cytoplasm"/>
    <property type="evidence" value="ECO:0007669"/>
    <property type="project" value="TreeGrafter"/>
</dbReference>
<dbReference type="Proteomes" id="UP000035682">
    <property type="component" value="Unplaced"/>
</dbReference>
<evidence type="ECO:0000313" key="2">
    <source>
        <dbReference type="Proteomes" id="UP000035682"/>
    </source>
</evidence>
<evidence type="ECO:0000313" key="1">
    <source>
        <dbReference type="EMBL" id="CEF63826.1"/>
    </source>
</evidence>
<organism evidence="1">
    <name type="scientific">Strongyloides ratti</name>
    <name type="common">Parasitic roundworm</name>
    <dbReference type="NCBI Taxonomy" id="34506"/>
    <lineage>
        <taxon>Eukaryota</taxon>
        <taxon>Metazoa</taxon>
        <taxon>Ecdysozoa</taxon>
        <taxon>Nematoda</taxon>
        <taxon>Chromadorea</taxon>
        <taxon>Rhabditida</taxon>
        <taxon>Tylenchina</taxon>
        <taxon>Panagrolaimomorpha</taxon>
        <taxon>Strongyloidoidea</taxon>
        <taxon>Strongyloididae</taxon>
        <taxon>Strongyloides</taxon>
    </lineage>
</organism>
<protein>
    <submittedName>
        <fullName evidence="1 3">Tumor necrosis factor alpha-induced protein 8-like protein</fullName>
    </submittedName>
</protein>
<accession>A0A090L1Z1</accession>
<reference evidence="3" key="2">
    <citation type="submission" date="2020-12" db="UniProtKB">
        <authorList>
            <consortium name="WormBaseParasite"/>
        </authorList>
    </citation>
    <scope>IDENTIFICATION</scope>
</reference>
<evidence type="ECO:0000313" key="3">
    <source>
        <dbReference type="WBParaSite" id="SRAE_1000208400.1"/>
    </source>
</evidence>
<dbReference type="STRING" id="34506.A0A090L1Z1"/>
<evidence type="ECO:0000313" key="4">
    <source>
        <dbReference type="WormBase" id="SRAE_1000208400"/>
    </source>
</evidence>
<reference evidence="1 2" key="1">
    <citation type="submission" date="2014-09" db="EMBL/GenBank/DDBJ databases">
        <authorList>
            <person name="Martin A.A."/>
        </authorList>
    </citation>
    <scope>NUCLEOTIDE SEQUENCE</scope>
    <source>
        <strain evidence="2">ED321</strain>
        <strain evidence="1">ED321 Heterogonic</strain>
    </source>
</reference>
<dbReference type="Pfam" id="PF05527">
    <property type="entry name" value="TNFAIP8"/>
    <property type="match status" value="1"/>
</dbReference>
<proteinExistence type="predicted"/>
<dbReference type="PANTHER" id="PTHR12757">
    <property type="entry name" value="TUMOR NECROSIS FACTOR INDUCED PROTEIN"/>
    <property type="match status" value="1"/>
</dbReference>
<name>A0A090L1Z1_STRRB</name>
<dbReference type="CTD" id="36376191"/>
<dbReference type="InterPro" id="IPR008477">
    <property type="entry name" value="TNFAIP8-like"/>
</dbReference>
<dbReference type="EMBL" id="LN609528">
    <property type="protein sequence ID" value="CEF63826.1"/>
    <property type="molecule type" value="Genomic_DNA"/>
</dbReference>
<dbReference type="OMA" id="RMCEGIN"/>
<keyword evidence="2" id="KW-1185">Reference proteome</keyword>
<dbReference type="PANTHER" id="PTHR12757:SF1">
    <property type="entry name" value="PROTEIN SALIVARY GLANDS MARRED"/>
    <property type="match status" value="1"/>
</dbReference>
<dbReference type="RefSeq" id="XP_024503027.1">
    <property type="nucleotide sequence ID" value="XM_024649117.1"/>
</dbReference>